<dbReference type="CDD" id="cd01320">
    <property type="entry name" value="ADA"/>
    <property type="match status" value="1"/>
</dbReference>
<feature type="active site" description="Proton donor" evidence="5">
    <location>
        <position position="199"/>
    </location>
</feature>
<dbReference type="InterPro" id="IPR001365">
    <property type="entry name" value="A_deaminase_dom"/>
</dbReference>
<evidence type="ECO:0000256" key="4">
    <source>
        <dbReference type="ARBA" id="ARBA00023080"/>
    </source>
</evidence>
<evidence type="ECO:0000259" key="6">
    <source>
        <dbReference type="Pfam" id="PF00962"/>
    </source>
</evidence>
<dbReference type="GO" id="GO:0043103">
    <property type="term" value="P:hypoxanthine salvage"/>
    <property type="evidence" value="ECO:0007669"/>
    <property type="project" value="UniProtKB-UniRule"/>
</dbReference>
<feature type="binding site" evidence="5">
    <location>
        <position position="278"/>
    </location>
    <ligand>
        <name>substrate</name>
    </ligand>
</feature>
<dbReference type="Pfam" id="PF00962">
    <property type="entry name" value="A_deaminase"/>
    <property type="match status" value="1"/>
</dbReference>
<comment type="catalytic activity">
    <reaction evidence="5">
        <text>adenine + H2O + H(+) = hypoxanthine + NH4(+)</text>
        <dbReference type="Rhea" id="RHEA:23688"/>
        <dbReference type="ChEBI" id="CHEBI:15377"/>
        <dbReference type="ChEBI" id="CHEBI:15378"/>
        <dbReference type="ChEBI" id="CHEBI:16708"/>
        <dbReference type="ChEBI" id="CHEBI:17368"/>
        <dbReference type="ChEBI" id="CHEBI:28938"/>
        <dbReference type="EC" id="3.5.4.2"/>
    </reaction>
</comment>
<dbReference type="EC" id="3.5.4.2" evidence="5"/>
<sequence>MSTGVVDAVLPSAELHLHLEGTLEPSTIFELAERNRVRLPYADVDELAARYDFADLQSFLDLYYANMATLRTAQDFADMTDAYLARAAVAGVVHAEVFVDPQAHTARGVALEEVLDGVGSALAAAPSVYGITTGLIPCVLRDRSAADAMTMLDGVLRSGVPVLGLGLDSAEVGNPPSVFRDVFDRAGAEGLHRVAHAGEEGPPAYVWEALDLLGAERIDHGVRSLEDDELVARLVRQRTPLTVCPLSNVRLRVIDDLADHPLPEMIRRGLVVTVNSDDPAYFGGYLDDNMTALRAACDIDDAAAELLARNSVEASFLDGDRKRELLSRIDAAVTS</sequence>
<keyword evidence="3 5" id="KW-0862">Zinc</keyword>
<comment type="caution">
    <text evidence="7">The sequence shown here is derived from an EMBL/GenBank/DDBJ whole genome shotgun (WGS) entry which is preliminary data.</text>
</comment>
<organism evidence="7 8">
    <name type="scientific">Pseudonocardia sediminis</name>
    <dbReference type="NCBI Taxonomy" id="1397368"/>
    <lineage>
        <taxon>Bacteria</taxon>
        <taxon>Bacillati</taxon>
        <taxon>Actinomycetota</taxon>
        <taxon>Actinomycetes</taxon>
        <taxon>Pseudonocardiales</taxon>
        <taxon>Pseudonocardiaceae</taxon>
        <taxon>Pseudonocardia</taxon>
    </lineage>
</organism>
<evidence type="ECO:0000313" key="8">
    <source>
        <dbReference type="Proteomes" id="UP000291591"/>
    </source>
</evidence>
<dbReference type="InterPro" id="IPR032466">
    <property type="entry name" value="Metal_Hydrolase"/>
</dbReference>
<feature type="site" description="Important for catalytic activity" evidence="5">
    <location>
        <position position="220"/>
    </location>
</feature>
<keyword evidence="1 5" id="KW-0479">Metal-binding</keyword>
<accession>A0A4Q7UUJ2</accession>
<dbReference type="Proteomes" id="UP000291591">
    <property type="component" value="Unassembled WGS sequence"/>
</dbReference>
<name>A0A4Q7UUJ2_PSEST</name>
<evidence type="ECO:0000256" key="3">
    <source>
        <dbReference type="ARBA" id="ARBA00022833"/>
    </source>
</evidence>
<keyword evidence="2 5" id="KW-0378">Hydrolase</keyword>
<feature type="binding site" evidence="5">
    <location>
        <position position="16"/>
    </location>
    <ligand>
        <name>Zn(2+)</name>
        <dbReference type="ChEBI" id="CHEBI:29105"/>
        <note>catalytic</note>
    </ligand>
</feature>
<evidence type="ECO:0000313" key="7">
    <source>
        <dbReference type="EMBL" id="RZT85542.1"/>
    </source>
</evidence>
<proteinExistence type="inferred from homology"/>
<dbReference type="GO" id="GO:0005829">
    <property type="term" value="C:cytosol"/>
    <property type="evidence" value="ECO:0007669"/>
    <property type="project" value="TreeGrafter"/>
</dbReference>
<comment type="function">
    <text evidence="5">Catalyzes the hydrolytic deamination of adenine to hypoxanthine. Plays an important role in the purine salvage pathway and in nitrogen catabolism.</text>
</comment>
<dbReference type="SUPFAM" id="SSF51556">
    <property type="entry name" value="Metallo-dependent hydrolases"/>
    <property type="match status" value="1"/>
</dbReference>
<dbReference type="EMBL" id="SHKL01000001">
    <property type="protein sequence ID" value="RZT85542.1"/>
    <property type="molecule type" value="Genomic_DNA"/>
</dbReference>
<dbReference type="InterPro" id="IPR028892">
    <property type="entry name" value="ADE"/>
</dbReference>
<feature type="binding site" evidence="5">
    <location>
        <position position="277"/>
    </location>
    <ligand>
        <name>Zn(2+)</name>
        <dbReference type="ChEBI" id="CHEBI:29105"/>
        <note>catalytic</note>
    </ligand>
</feature>
<dbReference type="NCBIfam" id="TIGR01430">
    <property type="entry name" value="aden_deam"/>
    <property type="match status" value="1"/>
</dbReference>
<comment type="cofactor">
    <cofactor evidence="5">
        <name>Zn(2+)</name>
        <dbReference type="ChEBI" id="CHEBI:29105"/>
    </cofactor>
    <text evidence="5">Binds 1 zinc ion per subunit.</text>
</comment>
<dbReference type="HAMAP" id="MF_01962">
    <property type="entry name" value="Adenine_deaminase"/>
    <property type="match status" value="1"/>
</dbReference>
<dbReference type="GO" id="GO:0006146">
    <property type="term" value="P:adenine catabolic process"/>
    <property type="evidence" value="ECO:0007669"/>
    <property type="project" value="UniProtKB-UniRule"/>
</dbReference>
<comment type="similarity">
    <text evidence="5">Belongs to the metallo-dependent hydrolases superfamily. Adenosine and AMP deaminases family. Adenine deaminase type 2 subfamily.</text>
</comment>
<gene>
    <name evidence="7" type="ORF">EV383_2412</name>
</gene>
<dbReference type="GO" id="GO:0009117">
    <property type="term" value="P:nucleotide metabolic process"/>
    <property type="evidence" value="ECO:0007669"/>
    <property type="project" value="UniProtKB-KW"/>
</dbReference>
<dbReference type="PANTHER" id="PTHR43114">
    <property type="entry name" value="ADENINE DEAMINASE"/>
    <property type="match status" value="1"/>
</dbReference>
<feature type="binding site" evidence="5">
    <location>
        <position position="18"/>
    </location>
    <ligand>
        <name>Zn(2+)</name>
        <dbReference type="ChEBI" id="CHEBI:29105"/>
        <note>catalytic</note>
    </ligand>
</feature>
<dbReference type="GO" id="GO:0008270">
    <property type="term" value="F:zinc ion binding"/>
    <property type="evidence" value="ECO:0007669"/>
    <property type="project" value="UniProtKB-UniRule"/>
</dbReference>
<keyword evidence="8" id="KW-1185">Reference proteome</keyword>
<reference evidence="7 8" key="1">
    <citation type="submission" date="2019-02" db="EMBL/GenBank/DDBJ databases">
        <title>Sequencing the genomes of 1000 actinobacteria strains.</title>
        <authorList>
            <person name="Klenk H.-P."/>
        </authorList>
    </citation>
    <scope>NUCLEOTIDE SEQUENCE [LARGE SCALE GENOMIC DNA]</scope>
    <source>
        <strain evidence="7 8">DSM 45779</strain>
    </source>
</reference>
<dbReference type="Gene3D" id="3.20.20.140">
    <property type="entry name" value="Metal-dependent hydrolases"/>
    <property type="match status" value="1"/>
</dbReference>
<feature type="domain" description="Adenosine deaminase" evidence="6">
    <location>
        <begin position="11"/>
        <end position="331"/>
    </location>
</feature>
<dbReference type="InterPro" id="IPR006330">
    <property type="entry name" value="Ado/ade_deaminase"/>
</dbReference>
<dbReference type="GO" id="GO:0000034">
    <property type="term" value="F:adenine deaminase activity"/>
    <property type="evidence" value="ECO:0007669"/>
    <property type="project" value="UniProtKB-UniRule"/>
</dbReference>
<protein>
    <recommendedName>
        <fullName evidence="5">Adenine deaminase</fullName>
        <shortName evidence="5">ADE</shortName>
        <ecNumber evidence="5">3.5.4.2</ecNumber>
    </recommendedName>
    <alternativeName>
        <fullName evidence="5">Adenine aminohydrolase</fullName>
        <shortName evidence="5">AAH</shortName>
    </alternativeName>
</protein>
<keyword evidence="4 5" id="KW-0546">Nucleotide metabolism</keyword>
<feature type="binding site" evidence="5">
    <location>
        <position position="196"/>
    </location>
    <ligand>
        <name>Zn(2+)</name>
        <dbReference type="ChEBI" id="CHEBI:29105"/>
        <note>catalytic</note>
    </ligand>
</feature>
<evidence type="ECO:0000256" key="2">
    <source>
        <dbReference type="ARBA" id="ARBA00022801"/>
    </source>
</evidence>
<dbReference type="NCBIfam" id="NF006850">
    <property type="entry name" value="PRK09358.1-6"/>
    <property type="match status" value="1"/>
</dbReference>
<dbReference type="PANTHER" id="PTHR43114:SF6">
    <property type="entry name" value="ADENINE DEAMINASE"/>
    <property type="match status" value="1"/>
</dbReference>
<evidence type="ECO:0000256" key="5">
    <source>
        <dbReference type="HAMAP-Rule" id="MF_01962"/>
    </source>
</evidence>
<dbReference type="AlphaFoldDB" id="A0A4Q7UUJ2"/>
<evidence type="ECO:0000256" key="1">
    <source>
        <dbReference type="ARBA" id="ARBA00022723"/>
    </source>
</evidence>